<dbReference type="EMBL" id="SNQI01000004">
    <property type="protein sequence ID" value="TEW73078.1"/>
    <property type="molecule type" value="Genomic_DNA"/>
</dbReference>
<comment type="subcellular location">
    <subcellularLocation>
        <location evidence="1">Cell membrane</location>
        <topology evidence="1">Multi-pass membrane protein</topology>
    </subcellularLocation>
</comment>
<comment type="caution">
    <text evidence="7">The sequence shown here is derived from an EMBL/GenBank/DDBJ whole genome shotgun (WGS) entry which is preliminary data.</text>
</comment>
<feature type="transmembrane region" description="Helical" evidence="6">
    <location>
        <begin position="87"/>
        <end position="108"/>
    </location>
</feature>
<evidence type="ECO:0000313" key="8">
    <source>
        <dbReference type="Proteomes" id="UP000298517"/>
    </source>
</evidence>
<keyword evidence="3 6" id="KW-0812">Transmembrane</keyword>
<dbReference type="Proteomes" id="UP000298517">
    <property type="component" value="Unassembled WGS sequence"/>
</dbReference>
<dbReference type="Pfam" id="PF13440">
    <property type="entry name" value="Polysacc_synt_3"/>
    <property type="match status" value="1"/>
</dbReference>
<dbReference type="OrthoDB" id="109075at2"/>
<sequence length="434" mass="49525">MPIQTYFKEKFKNKFAKNFLTLLTGSVIGQLIVFLSIPVLTRMFSKEAFGIFTLFSSTVILLKTLATLNFELAIILPKRDKDAINIFVFNSLLILLFTLFLIVIIFLFKNNLASLLNIQQLSNLIYLIPLSVFLIGNITALEYWNNRNNTYKNITIGTISKSGTMSFVQLLTGISSFKSIGLIPGLIFGQFFNFIILIKLSFKSVLSLKNHISIKRMFYLISKYRDIPLFNTILTFTNNLSNELPVMLISKYFGFGTAGLYGLAVKISKTPPGIVGQSISLVFFNEASKLYNNNGDLFKLLKAMQKKLFIAALSIFTPIFIISYFLDYIFGNNWNETGAYVRILLPWLFIMFLNSPISSLIEILNKQKIFLIYEIILLASRFFALYLGFIIYNDLKISLMFFSGVGVVFGFICFFYFLKITKQSNIIENSAYNN</sequence>
<evidence type="ECO:0000256" key="4">
    <source>
        <dbReference type="ARBA" id="ARBA00022989"/>
    </source>
</evidence>
<keyword evidence="8" id="KW-1185">Reference proteome</keyword>
<reference evidence="7 8" key="1">
    <citation type="journal article" date="2011" name="J. Microbiol.">
        <title>Gramella jeungdoensis sp. nov., isolated from a solar saltern in Korea.</title>
        <authorList>
            <person name="Joung Y."/>
            <person name="Kim H."/>
            <person name="Jang T."/>
            <person name="Ahn T.S."/>
            <person name="Joh K."/>
        </authorList>
    </citation>
    <scope>NUCLEOTIDE SEQUENCE [LARGE SCALE GENOMIC DNA]</scope>
    <source>
        <strain evidence="7 8">KCTC 23123</strain>
    </source>
</reference>
<feature type="transmembrane region" description="Helical" evidence="6">
    <location>
        <begin position="51"/>
        <end position="75"/>
    </location>
</feature>
<evidence type="ECO:0000256" key="5">
    <source>
        <dbReference type="ARBA" id="ARBA00023136"/>
    </source>
</evidence>
<keyword evidence="2" id="KW-1003">Cell membrane</keyword>
<keyword evidence="5 6" id="KW-0472">Membrane</keyword>
<feature type="transmembrane region" description="Helical" evidence="6">
    <location>
        <begin position="124"/>
        <end position="144"/>
    </location>
</feature>
<feature type="transmembrane region" description="Helical" evidence="6">
    <location>
        <begin position="20"/>
        <end position="39"/>
    </location>
</feature>
<accession>A0A4Y8AQM9</accession>
<dbReference type="GO" id="GO:0005886">
    <property type="term" value="C:plasma membrane"/>
    <property type="evidence" value="ECO:0007669"/>
    <property type="project" value="UniProtKB-SubCell"/>
</dbReference>
<organism evidence="7 8">
    <name type="scientific">Gramella jeungdoensis</name>
    <dbReference type="NCBI Taxonomy" id="708091"/>
    <lineage>
        <taxon>Bacteria</taxon>
        <taxon>Pseudomonadati</taxon>
        <taxon>Bacteroidota</taxon>
        <taxon>Flavobacteriia</taxon>
        <taxon>Flavobacteriales</taxon>
        <taxon>Flavobacteriaceae</taxon>
        <taxon>Christiangramia</taxon>
    </lineage>
</organism>
<dbReference type="InterPro" id="IPR050833">
    <property type="entry name" value="Poly_Biosynth_Transport"/>
</dbReference>
<feature type="transmembrane region" description="Helical" evidence="6">
    <location>
        <begin position="369"/>
        <end position="391"/>
    </location>
</feature>
<feature type="transmembrane region" description="Helical" evidence="6">
    <location>
        <begin position="338"/>
        <end position="357"/>
    </location>
</feature>
<evidence type="ECO:0000313" key="7">
    <source>
        <dbReference type="EMBL" id="TEW73078.1"/>
    </source>
</evidence>
<name>A0A4Y8AQM9_9FLAO</name>
<dbReference type="PANTHER" id="PTHR30250:SF28">
    <property type="entry name" value="POLYSACCHARIDE BIOSYNTHESIS PROTEIN"/>
    <property type="match status" value="1"/>
</dbReference>
<protein>
    <submittedName>
        <fullName evidence="7">O-antigen translocase</fullName>
    </submittedName>
</protein>
<feature type="transmembrane region" description="Helical" evidence="6">
    <location>
        <begin position="308"/>
        <end position="326"/>
    </location>
</feature>
<gene>
    <name evidence="7" type="ORF">E2488_12885</name>
</gene>
<keyword evidence="4 6" id="KW-1133">Transmembrane helix</keyword>
<evidence type="ECO:0000256" key="6">
    <source>
        <dbReference type="SAM" id="Phobius"/>
    </source>
</evidence>
<evidence type="ECO:0000256" key="3">
    <source>
        <dbReference type="ARBA" id="ARBA00022692"/>
    </source>
</evidence>
<feature type="transmembrane region" description="Helical" evidence="6">
    <location>
        <begin position="397"/>
        <end position="418"/>
    </location>
</feature>
<proteinExistence type="predicted"/>
<dbReference type="AlphaFoldDB" id="A0A4Y8AQM9"/>
<dbReference type="RefSeq" id="WP_134248781.1">
    <property type="nucleotide sequence ID" value="NZ_SNQI01000004.1"/>
</dbReference>
<evidence type="ECO:0000256" key="1">
    <source>
        <dbReference type="ARBA" id="ARBA00004651"/>
    </source>
</evidence>
<dbReference type="PANTHER" id="PTHR30250">
    <property type="entry name" value="PST FAMILY PREDICTED COLANIC ACID TRANSPORTER"/>
    <property type="match status" value="1"/>
</dbReference>
<evidence type="ECO:0000256" key="2">
    <source>
        <dbReference type="ARBA" id="ARBA00022475"/>
    </source>
</evidence>